<dbReference type="InterPro" id="IPR005828">
    <property type="entry name" value="MFS_sugar_transport-like"/>
</dbReference>
<evidence type="ECO:0000313" key="8">
    <source>
        <dbReference type="EMBL" id="GAG32838.1"/>
    </source>
</evidence>
<evidence type="ECO:0000259" key="7">
    <source>
        <dbReference type="PROSITE" id="PS50850"/>
    </source>
</evidence>
<organism evidence="8">
    <name type="scientific">marine sediment metagenome</name>
    <dbReference type="NCBI Taxonomy" id="412755"/>
    <lineage>
        <taxon>unclassified sequences</taxon>
        <taxon>metagenomes</taxon>
        <taxon>ecological metagenomes</taxon>
    </lineage>
</organism>
<accession>X0X856</accession>
<dbReference type="PROSITE" id="PS50850">
    <property type="entry name" value="MFS"/>
    <property type="match status" value="1"/>
</dbReference>
<sequence>TFLSLFNACGPRNTFWLYGFMALLACLFSFFFVPETKGVSLEQIEKNLRLGKRPRDLGTS</sequence>
<dbReference type="GO" id="GO:0022857">
    <property type="term" value="F:transmembrane transporter activity"/>
    <property type="evidence" value="ECO:0007669"/>
    <property type="project" value="InterPro"/>
</dbReference>
<reference evidence="8" key="1">
    <citation type="journal article" date="2014" name="Front. Microbiol.">
        <title>High frequency of phylogenetically diverse reductive dehalogenase-homologous genes in deep subseafloor sedimentary metagenomes.</title>
        <authorList>
            <person name="Kawai M."/>
            <person name="Futagami T."/>
            <person name="Toyoda A."/>
            <person name="Takaki Y."/>
            <person name="Nishi S."/>
            <person name="Hori S."/>
            <person name="Arai W."/>
            <person name="Tsubouchi T."/>
            <person name="Morono Y."/>
            <person name="Uchiyama I."/>
            <person name="Ito T."/>
            <person name="Fujiyama A."/>
            <person name="Inagaki F."/>
            <person name="Takami H."/>
        </authorList>
    </citation>
    <scope>NUCLEOTIDE SEQUENCE</scope>
    <source>
        <strain evidence="8">Expedition CK06-06</strain>
    </source>
</reference>
<protein>
    <recommendedName>
        <fullName evidence="7">Major facilitator superfamily (MFS) profile domain-containing protein</fullName>
    </recommendedName>
</protein>
<proteinExistence type="predicted"/>
<dbReference type="InterPro" id="IPR020846">
    <property type="entry name" value="MFS_dom"/>
</dbReference>
<name>X0X856_9ZZZZ</name>
<dbReference type="InterPro" id="IPR050814">
    <property type="entry name" value="Myo-inositol_Transporter"/>
</dbReference>
<dbReference type="Gene3D" id="1.20.1250.20">
    <property type="entry name" value="MFS general substrate transporter like domains"/>
    <property type="match status" value="1"/>
</dbReference>
<dbReference type="SUPFAM" id="SSF103473">
    <property type="entry name" value="MFS general substrate transporter"/>
    <property type="match status" value="1"/>
</dbReference>
<comment type="subcellular location">
    <subcellularLocation>
        <location evidence="1">Membrane</location>
    </subcellularLocation>
</comment>
<dbReference type="PANTHER" id="PTHR48020">
    <property type="entry name" value="PROTON MYO-INOSITOL COTRANSPORTER"/>
    <property type="match status" value="1"/>
</dbReference>
<gene>
    <name evidence="8" type="ORF">S01H1_70349</name>
</gene>
<dbReference type="EMBL" id="BARS01046778">
    <property type="protein sequence ID" value="GAG32838.1"/>
    <property type="molecule type" value="Genomic_DNA"/>
</dbReference>
<feature type="domain" description="Major facilitator superfamily (MFS) profile" evidence="7">
    <location>
        <begin position="1"/>
        <end position="37"/>
    </location>
</feature>
<dbReference type="GO" id="GO:0016020">
    <property type="term" value="C:membrane"/>
    <property type="evidence" value="ECO:0007669"/>
    <property type="project" value="UniProtKB-SubCell"/>
</dbReference>
<dbReference type="AlphaFoldDB" id="X0X856"/>
<evidence type="ECO:0000256" key="4">
    <source>
        <dbReference type="ARBA" id="ARBA00022989"/>
    </source>
</evidence>
<evidence type="ECO:0000256" key="6">
    <source>
        <dbReference type="SAM" id="Phobius"/>
    </source>
</evidence>
<dbReference type="PANTHER" id="PTHR48020:SF12">
    <property type="entry name" value="PROTON MYO-INOSITOL COTRANSPORTER"/>
    <property type="match status" value="1"/>
</dbReference>
<dbReference type="Pfam" id="PF00083">
    <property type="entry name" value="Sugar_tr"/>
    <property type="match status" value="1"/>
</dbReference>
<evidence type="ECO:0000256" key="3">
    <source>
        <dbReference type="ARBA" id="ARBA00022692"/>
    </source>
</evidence>
<comment type="caution">
    <text evidence="8">The sequence shown here is derived from an EMBL/GenBank/DDBJ whole genome shotgun (WGS) entry which is preliminary data.</text>
</comment>
<keyword evidence="2" id="KW-0813">Transport</keyword>
<keyword evidence="5 6" id="KW-0472">Membrane</keyword>
<feature type="non-terminal residue" evidence="8">
    <location>
        <position position="1"/>
    </location>
</feature>
<keyword evidence="4 6" id="KW-1133">Transmembrane helix</keyword>
<keyword evidence="3 6" id="KW-0812">Transmembrane</keyword>
<dbReference type="InterPro" id="IPR036259">
    <property type="entry name" value="MFS_trans_sf"/>
</dbReference>
<feature type="transmembrane region" description="Helical" evidence="6">
    <location>
        <begin position="15"/>
        <end position="33"/>
    </location>
</feature>
<evidence type="ECO:0000256" key="2">
    <source>
        <dbReference type="ARBA" id="ARBA00022448"/>
    </source>
</evidence>
<evidence type="ECO:0000256" key="5">
    <source>
        <dbReference type="ARBA" id="ARBA00023136"/>
    </source>
</evidence>
<evidence type="ECO:0000256" key="1">
    <source>
        <dbReference type="ARBA" id="ARBA00004370"/>
    </source>
</evidence>